<evidence type="ECO:0000313" key="3">
    <source>
        <dbReference type="Proteomes" id="UP000288351"/>
    </source>
</evidence>
<sequence length="229" mass="23739">MTESVLHQTIQNLEGVLPELEEQERHLRGQLDAVVQRATSARSALEHLRVLTGAPVPDRQSVAVGSVTVVAPADADAAGQEGSAEGRAADATAAPVADEPAAEPEGAGSVVPQPRAATSPRAKRRTAKKPAAKKAAPAKPKAKKAAPKRAAVAKQPATKEKDKDSGSLLDAALDVLKGSGTPMRPRDINEALGREATPGQIESVRNTLDRAVKKTDLVTRPGRGTYAAA</sequence>
<dbReference type="EMBL" id="BHXC01000002">
    <property type="protein sequence ID" value="GCB87729.1"/>
    <property type="molecule type" value="Genomic_DNA"/>
</dbReference>
<dbReference type="AlphaFoldDB" id="A0A401QQM8"/>
<protein>
    <submittedName>
        <fullName evidence="2">Uncharacterized protein</fullName>
    </submittedName>
</protein>
<feature type="region of interest" description="Disordered" evidence="1">
    <location>
        <begin position="75"/>
        <end position="207"/>
    </location>
</feature>
<evidence type="ECO:0000313" key="2">
    <source>
        <dbReference type="EMBL" id="GCB87729.1"/>
    </source>
</evidence>
<accession>A0A401QQM8</accession>
<name>A0A401QQM8_STRNR</name>
<gene>
    <name evidence="2" type="ORF">SALB_00398</name>
</gene>
<organism evidence="2 3">
    <name type="scientific">Streptomyces noursei</name>
    <name type="common">Streptomyces albulus</name>
    <dbReference type="NCBI Taxonomy" id="1971"/>
    <lineage>
        <taxon>Bacteria</taxon>
        <taxon>Bacillati</taxon>
        <taxon>Actinomycetota</taxon>
        <taxon>Actinomycetes</taxon>
        <taxon>Kitasatosporales</taxon>
        <taxon>Streptomycetaceae</taxon>
        <taxon>Streptomyces</taxon>
    </lineage>
</organism>
<dbReference type="RefSeq" id="WP_016576779.1">
    <property type="nucleotide sequence ID" value="NZ_BHXC01000002.1"/>
</dbReference>
<dbReference type="Proteomes" id="UP000288351">
    <property type="component" value="Unassembled WGS sequence"/>
</dbReference>
<evidence type="ECO:0000256" key="1">
    <source>
        <dbReference type="SAM" id="MobiDB-lite"/>
    </source>
</evidence>
<comment type="caution">
    <text evidence="2">The sequence shown here is derived from an EMBL/GenBank/DDBJ whole genome shotgun (WGS) entry which is preliminary data.</text>
</comment>
<feature type="compositionally biased region" description="Low complexity" evidence="1">
    <location>
        <begin position="89"/>
        <end position="120"/>
    </location>
</feature>
<feature type="compositionally biased region" description="Basic and acidic residues" evidence="1">
    <location>
        <begin position="184"/>
        <end position="193"/>
    </location>
</feature>
<reference evidence="2 3" key="1">
    <citation type="journal article" date="2019" name="Microbiol. Resour. Announc.">
        <title>Draft Genome Sequence of the Most Traditional epsilon-Poly-l-Lysine Producer, Streptomyces albulus NBRC14147.</title>
        <authorList>
            <person name="Yamanaka K."/>
            <person name="Hamano Y."/>
        </authorList>
    </citation>
    <scope>NUCLEOTIDE SEQUENCE [LARGE SCALE GENOMIC DNA]</scope>
    <source>
        <strain evidence="2 3">NBRC 14147</strain>
    </source>
</reference>
<feature type="compositionally biased region" description="Basic residues" evidence="1">
    <location>
        <begin position="121"/>
        <end position="132"/>
    </location>
</feature>
<proteinExistence type="predicted"/>